<dbReference type="PROSITE" id="PS00221">
    <property type="entry name" value="MIP"/>
    <property type="match status" value="1"/>
</dbReference>
<evidence type="ECO:0000256" key="7">
    <source>
        <dbReference type="RuleBase" id="RU000477"/>
    </source>
</evidence>
<accession>A0A4Q0A182</accession>
<evidence type="ECO:0000256" key="5">
    <source>
        <dbReference type="ARBA" id="ARBA00022989"/>
    </source>
</evidence>
<evidence type="ECO:0000313" key="10">
    <source>
        <dbReference type="Proteomes" id="UP000268162"/>
    </source>
</evidence>
<dbReference type="InterPro" id="IPR000425">
    <property type="entry name" value="MIP"/>
</dbReference>
<proteinExistence type="inferred from homology"/>
<keyword evidence="6 8" id="KW-0472">Membrane</keyword>
<keyword evidence="10" id="KW-1185">Reference proteome</keyword>
<evidence type="ECO:0000256" key="1">
    <source>
        <dbReference type="ARBA" id="ARBA00004141"/>
    </source>
</evidence>
<dbReference type="GO" id="GO:0005886">
    <property type="term" value="C:plasma membrane"/>
    <property type="evidence" value="ECO:0007669"/>
    <property type="project" value="TreeGrafter"/>
</dbReference>
<protein>
    <submittedName>
        <fullName evidence="9">Aquaporin-like protein</fullName>
    </submittedName>
</protein>
<evidence type="ECO:0000256" key="2">
    <source>
        <dbReference type="ARBA" id="ARBA00006175"/>
    </source>
</evidence>
<sequence>MPIDYVPLHDLSRVLARHSWLYRLRYRYREYLAEFVGMYIQTIIGLGAIFTAKLNPDALHQSFFLSSFGWIPGLMMGLFVAQGVSGGHLNPALTVAFAFWRHFPWRKVPGYIFSQTLGSFAAAATLNLLYLQSLNAYEHHQLTIYGPTATASLYTSVPLKEINNATAFLSEALGTGMIAMGAFAATDGYNMPPKNWTPLALGIIVGTMVLCLGFQGGGGLNPAIDLGPRLYTLAAGYGPGMFTLHDHYAWVPYVAPFCGTVLCGLIYNVVIVYLTILVRGLDWLDK</sequence>
<feature type="transmembrane region" description="Helical" evidence="8">
    <location>
        <begin position="31"/>
        <end position="50"/>
    </location>
</feature>
<dbReference type="PANTHER" id="PTHR43829">
    <property type="entry name" value="AQUAPORIN OR AQUAGLYCEROPORIN RELATED"/>
    <property type="match status" value="1"/>
</dbReference>
<evidence type="ECO:0000256" key="8">
    <source>
        <dbReference type="SAM" id="Phobius"/>
    </source>
</evidence>
<dbReference type="AlphaFoldDB" id="A0A4Q0A182"/>
<organism evidence="9 10">
    <name type="scientific">Dimargaris cristalligena</name>
    <dbReference type="NCBI Taxonomy" id="215637"/>
    <lineage>
        <taxon>Eukaryota</taxon>
        <taxon>Fungi</taxon>
        <taxon>Fungi incertae sedis</taxon>
        <taxon>Zoopagomycota</taxon>
        <taxon>Kickxellomycotina</taxon>
        <taxon>Dimargaritomycetes</taxon>
        <taxon>Dimargaritales</taxon>
        <taxon>Dimargaritaceae</taxon>
        <taxon>Dimargaris</taxon>
    </lineage>
</organism>
<dbReference type="SUPFAM" id="SSF81338">
    <property type="entry name" value="Aquaporin-like"/>
    <property type="match status" value="1"/>
</dbReference>
<dbReference type="Gene3D" id="1.20.1080.10">
    <property type="entry name" value="Glycerol uptake facilitator protein"/>
    <property type="match status" value="1"/>
</dbReference>
<comment type="similarity">
    <text evidence="2 7">Belongs to the MIP/aquaporin (TC 1.A.8) family.</text>
</comment>
<reference evidence="10" key="1">
    <citation type="journal article" date="2018" name="Nat. Microbiol.">
        <title>Leveraging single-cell genomics to expand the fungal tree of life.</title>
        <authorList>
            <person name="Ahrendt S.R."/>
            <person name="Quandt C.A."/>
            <person name="Ciobanu D."/>
            <person name="Clum A."/>
            <person name="Salamov A."/>
            <person name="Andreopoulos B."/>
            <person name="Cheng J.F."/>
            <person name="Woyke T."/>
            <person name="Pelin A."/>
            <person name="Henrissat B."/>
            <person name="Reynolds N.K."/>
            <person name="Benny G.L."/>
            <person name="Smith M.E."/>
            <person name="James T.Y."/>
            <person name="Grigoriev I.V."/>
        </authorList>
    </citation>
    <scope>NUCLEOTIDE SEQUENCE [LARGE SCALE GENOMIC DNA]</scope>
    <source>
        <strain evidence="10">RSA 468</strain>
    </source>
</reference>
<comment type="subcellular location">
    <subcellularLocation>
        <location evidence="1">Membrane</location>
        <topology evidence="1">Multi-pass membrane protein</topology>
    </subcellularLocation>
</comment>
<dbReference type="Pfam" id="PF00230">
    <property type="entry name" value="MIP"/>
    <property type="match status" value="1"/>
</dbReference>
<dbReference type="InterPro" id="IPR050363">
    <property type="entry name" value="MIP/Aquaporin"/>
</dbReference>
<feature type="transmembrane region" description="Helical" evidence="8">
    <location>
        <begin position="196"/>
        <end position="216"/>
    </location>
</feature>
<evidence type="ECO:0000256" key="3">
    <source>
        <dbReference type="ARBA" id="ARBA00022448"/>
    </source>
</evidence>
<name>A0A4Q0A182_9FUNG</name>
<evidence type="ECO:0000313" key="9">
    <source>
        <dbReference type="EMBL" id="RKP39815.1"/>
    </source>
</evidence>
<dbReference type="STRING" id="215637.A0A4Q0A182"/>
<dbReference type="GO" id="GO:0015250">
    <property type="term" value="F:water channel activity"/>
    <property type="evidence" value="ECO:0007669"/>
    <property type="project" value="TreeGrafter"/>
</dbReference>
<keyword evidence="4 7" id="KW-0812">Transmembrane</keyword>
<gene>
    <name evidence="9" type="ORF">BJ085DRAFT_42851</name>
</gene>
<dbReference type="PRINTS" id="PR00783">
    <property type="entry name" value="MINTRINSICP"/>
</dbReference>
<evidence type="ECO:0000256" key="4">
    <source>
        <dbReference type="ARBA" id="ARBA00022692"/>
    </source>
</evidence>
<evidence type="ECO:0000256" key="6">
    <source>
        <dbReference type="ARBA" id="ARBA00023136"/>
    </source>
</evidence>
<feature type="transmembrane region" description="Helical" evidence="8">
    <location>
        <begin position="111"/>
        <end position="131"/>
    </location>
</feature>
<dbReference type="EMBL" id="ML002242">
    <property type="protein sequence ID" value="RKP39815.1"/>
    <property type="molecule type" value="Genomic_DNA"/>
</dbReference>
<dbReference type="InterPro" id="IPR022357">
    <property type="entry name" value="MIP_CS"/>
</dbReference>
<keyword evidence="5 8" id="KW-1133">Transmembrane helix</keyword>
<dbReference type="InterPro" id="IPR023271">
    <property type="entry name" value="Aquaporin-like"/>
</dbReference>
<feature type="transmembrane region" description="Helical" evidence="8">
    <location>
        <begin position="253"/>
        <end position="278"/>
    </location>
</feature>
<dbReference type="Proteomes" id="UP000268162">
    <property type="component" value="Unassembled WGS sequence"/>
</dbReference>
<feature type="transmembrane region" description="Helical" evidence="8">
    <location>
        <begin position="70"/>
        <end position="99"/>
    </location>
</feature>
<dbReference type="GO" id="GO:0015254">
    <property type="term" value="F:glycerol channel activity"/>
    <property type="evidence" value="ECO:0007669"/>
    <property type="project" value="TreeGrafter"/>
</dbReference>
<keyword evidence="3 7" id="KW-0813">Transport</keyword>
<dbReference type="PANTHER" id="PTHR43829:SF9">
    <property type="entry name" value="AQUAPORIN-9"/>
    <property type="match status" value="1"/>
</dbReference>